<keyword evidence="2" id="KW-0547">Nucleotide-binding</keyword>
<dbReference type="InterPro" id="IPR033690">
    <property type="entry name" value="Adenylat_kinase_CS"/>
</dbReference>
<organism evidence="6 7">
    <name type="scientific">Penicillium hetheringtonii</name>
    <dbReference type="NCBI Taxonomy" id="911720"/>
    <lineage>
        <taxon>Eukaryota</taxon>
        <taxon>Fungi</taxon>
        <taxon>Dikarya</taxon>
        <taxon>Ascomycota</taxon>
        <taxon>Pezizomycotina</taxon>
        <taxon>Eurotiomycetes</taxon>
        <taxon>Eurotiomycetidae</taxon>
        <taxon>Eurotiales</taxon>
        <taxon>Aspergillaceae</taxon>
        <taxon>Penicillium</taxon>
    </lineage>
</organism>
<dbReference type="Proteomes" id="UP001216150">
    <property type="component" value="Unassembled WGS sequence"/>
</dbReference>
<keyword evidence="1 4" id="KW-0808">Transferase</keyword>
<evidence type="ECO:0000256" key="3">
    <source>
        <dbReference type="ARBA" id="ARBA00022777"/>
    </source>
</evidence>
<dbReference type="PRINTS" id="PR00094">
    <property type="entry name" value="ADENYLTKNASE"/>
</dbReference>
<feature type="region of interest" description="Disordered" evidence="5">
    <location>
        <begin position="39"/>
        <end position="63"/>
    </location>
</feature>
<gene>
    <name evidence="6" type="ORF">N7450_001113</name>
</gene>
<dbReference type="HAMAP" id="MF_00235">
    <property type="entry name" value="Adenylate_kinase_Adk"/>
    <property type="match status" value="1"/>
</dbReference>
<dbReference type="InterPro" id="IPR027417">
    <property type="entry name" value="P-loop_NTPase"/>
</dbReference>
<dbReference type="GO" id="GO:0006139">
    <property type="term" value="P:nucleobase-containing compound metabolic process"/>
    <property type="evidence" value="ECO:0007669"/>
    <property type="project" value="InterPro"/>
</dbReference>
<evidence type="ECO:0000313" key="6">
    <source>
        <dbReference type="EMBL" id="KAJ5600046.1"/>
    </source>
</evidence>
<dbReference type="EMBL" id="JAQJAC010000001">
    <property type="protein sequence ID" value="KAJ5600046.1"/>
    <property type="molecule type" value="Genomic_DNA"/>
</dbReference>
<dbReference type="PANTHER" id="PTHR23359">
    <property type="entry name" value="NUCLEOTIDE KINASE"/>
    <property type="match status" value="1"/>
</dbReference>
<dbReference type="CDD" id="cd01428">
    <property type="entry name" value="ADK"/>
    <property type="match status" value="1"/>
</dbReference>
<dbReference type="SUPFAM" id="SSF52540">
    <property type="entry name" value="P-loop containing nucleoside triphosphate hydrolases"/>
    <property type="match status" value="1"/>
</dbReference>
<dbReference type="Pfam" id="PF00406">
    <property type="entry name" value="ADK"/>
    <property type="match status" value="1"/>
</dbReference>
<feature type="region of interest" description="Disordered" evidence="5">
    <location>
        <begin position="146"/>
        <end position="199"/>
    </location>
</feature>
<comment type="similarity">
    <text evidence="4">Belongs to the adenylate kinase family.</text>
</comment>
<dbReference type="GO" id="GO:0005524">
    <property type="term" value="F:ATP binding"/>
    <property type="evidence" value="ECO:0007669"/>
    <property type="project" value="InterPro"/>
</dbReference>
<accession>A0AAD6H2D4</accession>
<dbReference type="InterPro" id="IPR000850">
    <property type="entry name" value="Adenylat/UMP-CMP_kin"/>
</dbReference>
<feature type="compositionally biased region" description="Basic residues" evidence="5">
    <location>
        <begin position="150"/>
        <end position="166"/>
    </location>
</feature>
<feature type="compositionally biased region" description="Polar residues" evidence="5">
    <location>
        <begin position="43"/>
        <end position="63"/>
    </location>
</feature>
<name>A0AAD6H2D4_9EURO</name>
<proteinExistence type="inferred from homology"/>
<dbReference type="Gene3D" id="3.40.50.300">
    <property type="entry name" value="P-loop containing nucleotide triphosphate hydrolases"/>
    <property type="match status" value="2"/>
</dbReference>
<keyword evidence="7" id="KW-1185">Reference proteome</keyword>
<comment type="caution">
    <text evidence="6">The sequence shown here is derived from an EMBL/GenBank/DDBJ whole genome shotgun (WGS) entry which is preliminary data.</text>
</comment>
<reference evidence="6 7" key="1">
    <citation type="journal article" date="2023" name="IMA Fungus">
        <title>Comparative genomic study of the Penicillium genus elucidates a diverse pangenome and 15 lateral gene transfer events.</title>
        <authorList>
            <person name="Petersen C."/>
            <person name="Sorensen T."/>
            <person name="Nielsen M.R."/>
            <person name="Sondergaard T.E."/>
            <person name="Sorensen J.L."/>
            <person name="Fitzpatrick D.A."/>
            <person name="Frisvad J.C."/>
            <person name="Nielsen K.L."/>
        </authorList>
    </citation>
    <scope>NUCLEOTIDE SEQUENCE [LARGE SCALE GENOMIC DNA]</scope>
    <source>
        <strain evidence="6 7">IBT 29057</strain>
    </source>
</reference>
<evidence type="ECO:0000256" key="2">
    <source>
        <dbReference type="ARBA" id="ARBA00022741"/>
    </source>
</evidence>
<evidence type="ECO:0000313" key="7">
    <source>
        <dbReference type="Proteomes" id="UP001216150"/>
    </source>
</evidence>
<dbReference type="PROSITE" id="PS00113">
    <property type="entry name" value="ADENYLATE_KINASE"/>
    <property type="match status" value="1"/>
</dbReference>
<dbReference type="AlphaFoldDB" id="A0AAD6H2D4"/>
<protein>
    <submittedName>
        <fullName evidence="6">Adenylate kinase</fullName>
    </submittedName>
</protein>
<dbReference type="GO" id="GO:0019205">
    <property type="term" value="F:nucleobase-containing compound kinase activity"/>
    <property type="evidence" value="ECO:0007669"/>
    <property type="project" value="InterPro"/>
</dbReference>
<sequence length="309" mass="34918">MSFLSSTRLIPLTQFTHLARPQFTRNNNNINANLIRSSVPHRLNSSGTPKSSRPTSSSAPNQSRSNFPIIPLVIIFALGSGSYALLVKSRTDSKSKFESNCNRKYQQWHPPKPPRFSTNDVTVVFFLGGPGSGKGTQSANLVKNYSFRPSFRRRPPPRRTNSRRKSIRQDRPYGSYRRSTFQRNGRIPRNQPPTPGTKARFLIDGFPRKLDQAVFFEKTVCPSELVLFLDCPEDVMESRLLKRGETSGRDDDNAASIRKRFRTFVETSMPVVEAFRAQDKVITVKATGTVEEVYEIVKAGIEARGVHPR</sequence>
<keyword evidence="3 4" id="KW-0418">Kinase</keyword>
<evidence type="ECO:0000256" key="4">
    <source>
        <dbReference type="RuleBase" id="RU003330"/>
    </source>
</evidence>
<evidence type="ECO:0000256" key="1">
    <source>
        <dbReference type="ARBA" id="ARBA00022679"/>
    </source>
</evidence>
<evidence type="ECO:0000256" key="5">
    <source>
        <dbReference type="SAM" id="MobiDB-lite"/>
    </source>
</evidence>